<dbReference type="AlphaFoldDB" id="A0AA35KNH0"/>
<reference evidence="1" key="1">
    <citation type="submission" date="2022-12" db="EMBL/GenBank/DDBJ databases">
        <authorList>
            <person name="Alioto T."/>
            <person name="Alioto T."/>
            <person name="Gomez Garrido J."/>
        </authorList>
    </citation>
    <scope>NUCLEOTIDE SEQUENCE</scope>
</reference>
<dbReference type="EMBL" id="OX395133">
    <property type="protein sequence ID" value="CAI5781431.1"/>
    <property type="molecule type" value="Genomic_DNA"/>
</dbReference>
<accession>A0AA35KNH0</accession>
<evidence type="ECO:0000313" key="2">
    <source>
        <dbReference type="Proteomes" id="UP001178461"/>
    </source>
</evidence>
<proteinExistence type="predicted"/>
<keyword evidence="2" id="KW-1185">Reference proteome</keyword>
<evidence type="ECO:0000313" key="1">
    <source>
        <dbReference type="EMBL" id="CAI5781431.1"/>
    </source>
</evidence>
<organism evidence="1 2">
    <name type="scientific">Podarcis lilfordi</name>
    <name type="common">Lilford's wall lizard</name>
    <dbReference type="NCBI Taxonomy" id="74358"/>
    <lineage>
        <taxon>Eukaryota</taxon>
        <taxon>Metazoa</taxon>
        <taxon>Chordata</taxon>
        <taxon>Craniata</taxon>
        <taxon>Vertebrata</taxon>
        <taxon>Euteleostomi</taxon>
        <taxon>Lepidosauria</taxon>
        <taxon>Squamata</taxon>
        <taxon>Bifurcata</taxon>
        <taxon>Unidentata</taxon>
        <taxon>Episquamata</taxon>
        <taxon>Laterata</taxon>
        <taxon>Lacertibaenia</taxon>
        <taxon>Lacertidae</taxon>
        <taxon>Podarcis</taxon>
    </lineage>
</organism>
<gene>
    <name evidence="1" type="ORF">PODLI_1B041763</name>
</gene>
<name>A0AA35KNH0_9SAUR</name>
<protein>
    <submittedName>
        <fullName evidence="1">Uncharacterized protein</fullName>
    </submittedName>
</protein>
<dbReference type="Proteomes" id="UP001178461">
    <property type="component" value="Chromosome 8"/>
</dbReference>
<sequence length="70" mass="7852">MTTHTHTPMLLPVREAVARFACFRGLALGLRLAEAQEKQALSGRTGHTGQPFLQPALKRKVESRWRIQGE</sequence>